<dbReference type="EMBL" id="CDMW01000001">
    <property type="protein sequence ID" value="CEL90514.1"/>
    <property type="molecule type" value="Genomic_DNA"/>
</dbReference>
<name>A0A0B7GR15_STRSA</name>
<evidence type="ECO:0000313" key="1">
    <source>
        <dbReference type="EMBL" id="CEL90514.1"/>
    </source>
</evidence>
<evidence type="ECO:0000313" key="2">
    <source>
        <dbReference type="Proteomes" id="UP000183504"/>
    </source>
</evidence>
<organism evidence="1 2">
    <name type="scientific">Streptococcus sanguinis</name>
    <dbReference type="NCBI Taxonomy" id="1305"/>
    <lineage>
        <taxon>Bacteria</taxon>
        <taxon>Bacillati</taxon>
        <taxon>Bacillota</taxon>
        <taxon>Bacilli</taxon>
        <taxon>Lactobacillales</taxon>
        <taxon>Streptococcaceae</taxon>
        <taxon>Streptococcus</taxon>
    </lineage>
</organism>
<dbReference type="AlphaFoldDB" id="A0A0B7GR15"/>
<protein>
    <submittedName>
        <fullName evidence="1">Uncharacterized protein</fullName>
    </submittedName>
</protein>
<reference evidence="1 2" key="1">
    <citation type="submission" date="2015-01" db="EMBL/GenBank/DDBJ databases">
        <authorList>
            <person name="Pelicic Vladimir"/>
        </authorList>
    </citation>
    <scope>NUCLEOTIDE SEQUENCE [LARGE SCALE GENOMIC DNA]</scope>
    <source>
        <strain evidence="1 2">2908</strain>
    </source>
</reference>
<accession>A0A0B7GR15</accession>
<sequence>MSMFGTTNKTQEILEQKRFVFVQKPKYSKMHNNEYGIGFDLQNKLFFFPFHTAIRNDTVFGGYGNPENAKQTFEEIHYNEFSSALLNSHITTDEIKKSKYQVVLSTESVVDKSLFESKFVPELELKYALKEQEFSKIRITYNKEFLPTKIEWYYKGEEGLKWYTWRTYSYPFKNKAEFDKRLDEEIANIEEIARENEGD</sequence>
<gene>
    <name evidence="1" type="ORF">SSV_1217</name>
</gene>
<proteinExistence type="predicted"/>
<dbReference type="Proteomes" id="UP000183504">
    <property type="component" value="Unassembled WGS sequence"/>
</dbReference>